<dbReference type="Pfam" id="PF12771">
    <property type="entry name" value="SusD-like_2"/>
    <property type="match status" value="1"/>
</dbReference>
<dbReference type="Gene3D" id="1.25.40.390">
    <property type="match status" value="1"/>
</dbReference>
<keyword evidence="4" id="KW-1185">Reference proteome</keyword>
<proteinExistence type="predicted"/>
<evidence type="ECO:0000313" key="4">
    <source>
        <dbReference type="Proteomes" id="UP000182248"/>
    </source>
</evidence>
<evidence type="ECO:0000313" key="3">
    <source>
        <dbReference type="EMBL" id="SFW12456.1"/>
    </source>
</evidence>
<dbReference type="AlphaFoldDB" id="A0A1K1LNK0"/>
<dbReference type="Proteomes" id="UP000182248">
    <property type="component" value="Unassembled WGS sequence"/>
</dbReference>
<evidence type="ECO:0000256" key="2">
    <source>
        <dbReference type="SAM" id="SignalP"/>
    </source>
</evidence>
<feature type="region of interest" description="Disordered" evidence="1">
    <location>
        <begin position="334"/>
        <end position="358"/>
    </location>
</feature>
<accession>A0A1K1LNK0</accession>
<gene>
    <name evidence="3" type="ORF">SAMN02927921_00120</name>
</gene>
<dbReference type="EMBL" id="FPJE01000001">
    <property type="protein sequence ID" value="SFW12456.1"/>
    <property type="molecule type" value="Genomic_DNA"/>
</dbReference>
<feature type="signal peptide" evidence="2">
    <location>
        <begin position="1"/>
        <end position="24"/>
    </location>
</feature>
<protein>
    <submittedName>
        <fullName evidence="3">Starch-binding associating with outer membrane</fullName>
    </submittedName>
</protein>
<name>A0A1K1LNK0_9FLAO</name>
<dbReference type="PROSITE" id="PS51257">
    <property type="entry name" value="PROKAR_LIPOPROTEIN"/>
    <property type="match status" value="1"/>
</dbReference>
<dbReference type="OrthoDB" id="725917at2"/>
<reference evidence="3 4" key="1">
    <citation type="submission" date="2016-11" db="EMBL/GenBank/DDBJ databases">
        <authorList>
            <person name="Jaros S."/>
            <person name="Januszkiewicz K."/>
            <person name="Wedrychowicz H."/>
        </authorList>
    </citation>
    <scope>NUCLEOTIDE SEQUENCE [LARGE SCALE GENOMIC DNA]</scope>
    <source>
        <strain evidence="3 4">CGMCC 1.12145</strain>
    </source>
</reference>
<keyword evidence="2" id="KW-0732">Signal</keyword>
<dbReference type="SUPFAM" id="SSF48452">
    <property type="entry name" value="TPR-like"/>
    <property type="match status" value="1"/>
</dbReference>
<feature type="chain" id="PRO_5012498646" evidence="2">
    <location>
        <begin position="25"/>
        <end position="534"/>
    </location>
</feature>
<dbReference type="RefSeq" id="WP_072315361.1">
    <property type="nucleotide sequence ID" value="NZ_FPJE01000001.1"/>
</dbReference>
<dbReference type="InterPro" id="IPR011990">
    <property type="entry name" value="TPR-like_helical_dom_sf"/>
</dbReference>
<evidence type="ECO:0000256" key="1">
    <source>
        <dbReference type="SAM" id="MobiDB-lite"/>
    </source>
</evidence>
<organism evidence="3 4">
    <name type="scientific">Sinomicrobium oceani</name>
    <dbReference type="NCBI Taxonomy" id="1150368"/>
    <lineage>
        <taxon>Bacteria</taxon>
        <taxon>Pseudomonadati</taxon>
        <taxon>Bacteroidota</taxon>
        <taxon>Flavobacteriia</taxon>
        <taxon>Flavobacteriales</taxon>
        <taxon>Flavobacteriaceae</taxon>
        <taxon>Sinomicrobium</taxon>
    </lineage>
</organism>
<dbReference type="InterPro" id="IPR041662">
    <property type="entry name" value="SusD-like_2"/>
</dbReference>
<sequence>MKKHIHIFFVITLLSLTACDSDFADVNTDPNNADKELFDPNLILPTVSYNYGNLTTGYTGPILFQSMWVQVMASTSTGEANYYSNADKYVMSGSTNSYIQGAWNQGYEAASRIAQMQSLAEEKGMPNLIAVGDIMKVLCLSYVSDIYGDIPYSEALNAEGGTTRPAYDRQQDLYPVMLSDLEAAILAIDPSQDDITNDVFYDGDLDQWKKFGYSLMLKLAMRLVNVNPVLSVEYANKAIAGGVFESANDEAVLPSDETNGYSNSNANALRIVGDLYEVRWSKTMIDYLQATDDPRLAVVAEIPEAGLKANTDISLEGDNTPAQQQGMPNGYDMKGGATDISNEPDYPGGTGSGDDITPIGAYSRPTAIYRNRDATIFVLTYAEVQLLLADAAIRGGYNTTLTAAEYYANGVTGAMQALNKFNGLQVSSEDISEYASANPLDISSDDNALKMINEQLWATTGLLANYNEAWNNWKRSGYPELTPVNYTGNFSNGMIPVRQPYPSTESTTNPENLQQAITNMGGDTWNTRVWWNAE</sequence>
<dbReference type="STRING" id="1150368.SAMN02927921_00120"/>